<feature type="region of interest" description="Disordered" evidence="1">
    <location>
        <begin position="1"/>
        <end position="57"/>
    </location>
</feature>
<name>A0A9P4M376_9PEZI</name>
<keyword evidence="2" id="KW-1133">Transmembrane helix</keyword>
<accession>A0A9P4M376</accession>
<evidence type="ECO:0000313" key="3">
    <source>
        <dbReference type="EMBL" id="KAF2095410.1"/>
    </source>
</evidence>
<feature type="transmembrane region" description="Helical" evidence="2">
    <location>
        <begin position="66"/>
        <end position="88"/>
    </location>
</feature>
<dbReference type="PANTHER" id="PTHR35394">
    <property type="entry name" value="DUF3176 DOMAIN-CONTAINING PROTEIN"/>
    <property type="match status" value="1"/>
</dbReference>
<evidence type="ECO:0000313" key="4">
    <source>
        <dbReference type="Proteomes" id="UP000799772"/>
    </source>
</evidence>
<proteinExistence type="predicted"/>
<feature type="transmembrane region" description="Helical" evidence="2">
    <location>
        <begin position="172"/>
        <end position="190"/>
    </location>
</feature>
<dbReference type="PANTHER" id="PTHR35394:SF5">
    <property type="entry name" value="DUF3176 DOMAIN-CONTAINING PROTEIN"/>
    <property type="match status" value="1"/>
</dbReference>
<dbReference type="AlphaFoldDB" id="A0A9P4M376"/>
<organism evidence="3 4">
    <name type="scientific">Rhizodiscina lignyota</name>
    <dbReference type="NCBI Taxonomy" id="1504668"/>
    <lineage>
        <taxon>Eukaryota</taxon>
        <taxon>Fungi</taxon>
        <taxon>Dikarya</taxon>
        <taxon>Ascomycota</taxon>
        <taxon>Pezizomycotina</taxon>
        <taxon>Dothideomycetes</taxon>
        <taxon>Pleosporomycetidae</taxon>
        <taxon>Aulographales</taxon>
        <taxon>Rhizodiscinaceae</taxon>
        <taxon>Rhizodiscina</taxon>
    </lineage>
</organism>
<keyword evidence="2" id="KW-0472">Membrane</keyword>
<dbReference type="EMBL" id="ML978131">
    <property type="protein sequence ID" value="KAF2095410.1"/>
    <property type="molecule type" value="Genomic_DNA"/>
</dbReference>
<comment type="caution">
    <text evidence="3">The sequence shown here is derived from an EMBL/GenBank/DDBJ whole genome shotgun (WGS) entry which is preliminary data.</text>
</comment>
<feature type="compositionally biased region" description="Low complexity" evidence="1">
    <location>
        <begin position="38"/>
        <end position="50"/>
    </location>
</feature>
<dbReference type="InterPro" id="IPR021514">
    <property type="entry name" value="DUF3176"/>
</dbReference>
<dbReference type="Pfam" id="PF11374">
    <property type="entry name" value="DUF3176"/>
    <property type="match status" value="1"/>
</dbReference>
<evidence type="ECO:0000256" key="1">
    <source>
        <dbReference type="SAM" id="MobiDB-lite"/>
    </source>
</evidence>
<sequence>MESQPTITGNDLSLQPDANNAEAYQPRTAEKVGLIDQSSDNNGSSDNPSPEISKPSPHKRSVLADWWITELVGLLAAAALLAAIIAVLKHYDGHPAPNWKHVSLNALISVLSTTSSICVLTPVTSGIGQLKWLWFANSKTGRKLSDFEDFDAASRDFTGSGWLIWKTKGRNFVLFACIAMILVLGWDPFIQNLVQYFNKETVSHSPTDRAYVTNATVYGTTGAQIAVGQQFNTFYVDPVLKANVYSSLFNSGKNRQQWATPQFVCTTGNCTWDPVTTLEMQVLCSDLSSRVNVSCHHINGFVAGVNNCTAILDGLPDFPFLYFSNDVGNQVPMNISASNSNSQTQLQPVIYKNSTMSLVQSIIALDSAPPPPTHDGKLAQPVVVLPNSTFVATECSLQSCARRFKPSVHNSAYSEETLDTWCNAEISNLADTPRQILRPPWAPGQNFTIDDDAVRSLGSFLIQIVAGIVNSAPPSYAYVPSLNPNPSLVPDGSTFASYATPDVLEAIFAGNFSGCDSGPVTCAMENIAQAVSKSIRDDPLLSNGLANANVSIGQVMTSTTFIHIEWQWITLPVVVWFLGFITWIGTAWMTRRADVGRWSNSPLVLMFLERSYLSDRTSSGMSQKDLMQRAKDLKVRLQVQDEQARLVDGG</sequence>
<feature type="transmembrane region" description="Helical" evidence="2">
    <location>
        <begin position="566"/>
        <end position="589"/>
    </location>
</feature>
<keyword evidence="2" id="KW-0812">Transmembrane</keyword>
<reference evidence="3" key="1">
    <citation type="journal article" date="2020" name="Stud. Mycol.">
        <title>101 Dothideomycetes genomes: a test case for predicting lifestyles and emergence of pathogens.</title>
        <authorList>
            <person name="Haridas S."/>
            <person name="Albert R."/>
            <person name="Binder M."/>
            <person name="Bloem J."/>
            <person name="Labutti K."/>
            <person name="Salamov A."/>
            <person name="Andreopoulos B."/>
            <person name="Baker S."/>
            <person name="Barry K."/>
            <person name="Bills G."/>
            <person name="Bluhm B."/>
            <person name="Cannon C."/>
            <person name="Castanera R."/>
            <person name="Culley D."/>
            <person name="Daum C."/>
            <person name="Ezra D."/>
            <person name="Gonzalez J."/>
            <person name="Henrissat B."/>
            <person name="Kuo A."/>
            <person name="Liang C."/>
            <person name="Lipzen A."/>
            <person name="Lutzoni F."/>
            <person name="Magnuson J."/>
            <person name="Mondo S."/>
            <person name="Nolan M."/>
            <person name="Ohm R."/>
            <person name="Pangilinan J."/>
            <person name="Park H.-J."/>
            <person name="Ramirez L."/>
            <person name="Alfaro M."/>
            <person name="Sun H."/>
            <person name="Tritt A."/>
            <person name="Yoshinaga Y."/>
            <person name="Zwiers L.-H."/>
            <person name="Turgeon B."/>
            <person name="Goodwin S."/>
            <person name="Spatafora J."/>
            <person name="Crous P."/>
            <person name="Grigoriev I."/>
        </authorList>
    </citation>
    <scope>NUCLEOTIDE SEQUENCE</scope>
    <source>
        <strain evidence="3">CBS 133067</strain>
    </source>
</reference>
<feature type="transmembrane region" description="Helical" evidence="2">
    <location>
        <begin position="108"/>
        <end position="134"/>
    </location>
</feature>
<evidence type="ECO:0000256" key="2">
    <source>
        <dbReference type="SAM" id="Phobius"/>
    </source>
</evidence>
<evidence type="ECO:0008006" key="5">
    <source>
        <dbReference type="Google" id="ProtNLM"/>
    </source>
</evidence>
<feature type="compositionally biased region" description="Polar residues" evidence="1">
    <location>
        <begin position="1"/>
        <end position="18"/>
    </location>
</feature>
<dbReference type="Proteomes" id="UP000799772">
    <property type="component" value="Unassembled WGS sequence"/>
</dbReference>
<keyword evidence="4" id="KW-1185">Reference proteome</keyword>
<gene>
    <name evidence="3" type="ORF">NA57DRAFT_79137</name>
</gene>
<dbReference type="OrthoDB" id="5376804at2759"/>
<protein>
    <recommendedName>
        <fullName evidence="5">DUF3176 domain containing protein</fullName>
    </recommendedName>
</protein>